<accession>A0AAV5AVZ6</accession>
<comment type="caution">
    <text evidence="1">The sequence shown here is derived from an EMBL/GenBank/DDBJ whole genome shotgun (WGS) entry which is preliminary data.</text>
</comment>
<dbReference type="Gene3D" id="1.10.3210.10">
    <property type="entry name" value="Hypothetical protein af1432"/>
    <property type="match status" value="1"/>
</dbReference>
<evidence type="ECO:0000313" key="2">
    <source>
        <dbReference type="EMBL" id="GJM54022.1"/>
    </source>
</evidence>
<reference evidence="1 4" key="1">
    <citation type="submission" date="2021-11" db="EMBL/GenBank/DDBJ databases">
        <title>Draft genome sequence of Capnocytophaga sp. strain KC07075 isolated from cat oral cavity.</title>
        <authorList>
            <person name="Suzuki M."/>
            <person name="Imaoka K."/>
            <person name="Kimura M."/>
            <person name="Morikawa S."/>
            <person name="Maeda K."/>
        </authorList>
    </citation>
    <scope>NUCLEOTIDE SEQUENCE</scope>
    <source>
        <strain evidence="1">KC07075</strain>
        <strain evidence="2 4">KC07079</strain>
    </source>
</reference>
<organism evidence="1 3">
    <name type="scientific">Capnocytophaga catalasegens</name>
    <dbReference type="NCBI Taxonomy" id="1004260"/>
    <lineage>
        <taxon>Bacteria</taxon>
        <taxon>Pseudomonadati</taxon>
        <taxon>Bacteroidota</taxon>
        <taxon>Flavobacteriia</taxon>
        <taxon>Flavobacteriales</taxon>
        <taxon>Flavobacteriaceae</taxon>
        <taxon>Capnocytophaga</taxon>
    </lineage>
</organism>
<protein>
    <recommendedName>
        <fullName evidence="5">Phosphohydrolase</fullName>
    </recommendedName>
</protein>
<dbReference type="EMBL" id="BQKA01000014">
    <property type="protein sequence ID" value="GJM49850.1"/>
    <property type="molecule type" value="Genomic_DNA"/>
</dbReference>
<proteinExistence type="predicted"/>
<evidence type="ECO:0008006" key="5">
    <source>
        <dbReference type="Google" id="ProtNLM"/>
    </source>
</evidence>
<evidence type="ECO:0000313" key="1">
    <source>
        <dbReference type="EMBL" id="GJM49850.1"/>
    </source>
</evidence>
<gene>
    <name evidence="1" type="ORF">RCZ15_08250</name>
    <name evidence="2" type="ORF">RCZ16_23380</name>
</gene>
<sequence>MINKALNIAIEAHKGQTDKAGMPYIFHLLRVSEKGQTETEKICGLLHDIVEDTEWTFDKLKQEGFSDKIVSVIKCITKRNGEIYMDFIKRVSKNPIATRIKINDLEDNMDIKRLSFLTEKDLERLNKYIRAYHFLKSKKM</sequence>
<dbReference type="Proteomes" id="UP001208692">
    <property type="component" value="Unassembled WGS sequence"/>
</dbReference>
<name>A0AAV5AVZ6_9FLAO</name>
<dbReference type="RefSeq" id="WP_264846529.1">
    <property type="nucleotide sequence ID" value="NZ_BPMA01000022.1"/>
</dbReference>
<evidence type="ECO:0000313" key="3">
    <source>
        <dbReference type="Proteomes" id="UP001207736"/>
    </source>
</evidence>
<dbReference type="SUPFAM" id="SSF109604">
    <property type="entry name" value="HD-domain/PDEase-like"/>
    <property type="match status" value="1"/>
</dbReference>
<dbReference type="AlphaFoldDB" id="A0AAV5AVZ6"/>
<evidence type="ECO:0000313" key="4">
    <source>
        <dbReference type="Proteomes" id="UP001208692"/>
    </source>
</evidence>
<dbReference type="EMBL" id="BQKB01000059">
    <property type="protein sequence ID" value="GJM54022.1"/>
    <property type="molecule type" value="Genomic_DNA"/>
</dbReference>
<dbReference type="Proteomes" id="UP001207736">
    <property type="component" value="Unassembled WGS sequence"/>
</dbReference>
<keyword evidence="4" id="KW-1185">Reference proteome</keyword>